<dbReference type="InterPro" id="IPR046036">
    <property type="entry name" value="DUF5994"/>
</dbReference>
<dbReference type="OrthoDB" id="3785441at2"/>
<name>A0A2V4P914_9ACTN</name>
<sequence>MTTTTVRPMPTEPVPGSTHEVRMSLKPLGETRGMVDGAWWPRSRDLTRELPSLIAVLDDCWARITRVTVNVRMWPHIPAKVPTGSHVLRVGWFDAEQEPADLCLLSYHTGRWDLLVIPPECEPARAAQLMAAAADVHNIQSATALLADNR</sequence>
<protein>
    <submittedName>
        <fullName evidence="1">Uncharacterized protein</fullName>
    </submittedName>
</protein>
<organism evidence="1 2">
    <name type="scientific">Streptomyces tateyamensis</name>
    <dbReference type="NCBI Taxonomy" id="565073"/>
    <lineage>
        <taxon>Bacteria</taxon>
        <taxon>Bacillati</taxon>
        <taxon>Actinomycetota</taxon>
        <taxon>Actinomycetes</taxon>
        <taxon>Kitasatosporales</taxon>
        <taxon>Streptomycetaceae</taxon>
        <taxon>Streptomyces</taxon>
    </lineage>
</organism>
<dbReference type="AlphaFoldDB" id="A0A2V4P914"/>
<dbReference type="Pfam" id="PF19457">
    <property type="entry name" value="DUF5994"/>
    <property type="match status" value="1"/>
</dbReference>
<dbReference type="EMBL" id="PYBW01000016">
    <property type="protein sequence ID" value="PYC87331.1"/>
    <property type="molecule type" value="Genomic_DNA"/>
</dbReference>
<keyword evidence="2" id="KW-1185">Reference proteome</keyword>
<dbReference type="RefSeq" id="WP_110666112.1">
    <property type="nucleotide sequence ID" value="NZ_PYBW01000016.1"/>
</dbReference>
<dbReference type="Proteomes" id="UP000248039">
    <property type="component" value="Unassembled WGS sequence"/>
</dbReference>
<evidence type="ECO:0000313" key="2">
    <source>
        <dbReference type="Proteomes" id="UP000248039"/>
    </source>
</evidence>
<gene>
    <name evidence="1" type="ORF">C7C46_04995</name>
</gene>
<comment type="caution">
    <text evidence="1">The sequence shown here is derived from an EMBL/GenBank/DDBJ whole genome shotgun (WGS) entry which is preliminary data.</text>
</comment>
<evidence type="ECO:0000313" key="1">
    <source>
        <dbReference type="EMBL" id="PYC87331.1"/>
    </source>
</evidence>
<accession>A0A2V4P914</accession>
<proteinExistence type="predicted"/>
<reference evidence="1 2" key="1">
    <citation type="submission" date="2018-03" db="EMBL/GenBank/DDBJ databases">
        <title>Bioinformatic expansion and discovery of thiopeptide antibiotics.</title>
        <authorList>
            <person name="Schwalen C.J."/>
            <person name="Hudson G.A."/>
            <person name="Mitchell D.A."/>
        </authorList>
    </citation>
    <scope>NUCLEOTIDE SEQUENCE [LARGE SCALE GENOMIC DNA]</scope>
    <source>
        <strain evidence="1 2">ATCC 21389</strain>
    </source>
</reference>